<dbReference type="STRING" id="1890364.A0A2P6NP59"/>
<accession>A0A2P6NP59</accession>
<keyword evidence="21" id="KW-1185">Reference proteome</keyword>
<keyword evidence="14" id="KW-0325">Glycoprotein</keyword>
<dbReference type="InterPro" id="IPR001611">
    <property type="entry name" value="Leu-rich_rpt"/>
</dbReference>
<dbReference type="InterPro" id="IPR011009">
    <property type="entry name" value="Kinase-like_dom_sf"/>
</dbReference>
<dbReference type="FunFam" id="3.80.10.10:FF:000095">
    <property type="entry name" value="LRR receptor-like serine/threonine-protein kinase GSO1"/>
    <property type="match status" value="1"/>
</dbReference>
<keyword evidence="4" id="KW-0808">Transferase</keyword>
<reference evidence="20 21" key="1">
    <citation type="journal article" date="2018" name="Genome Biol. Evol.">
        <title>Multiple Roots of Fruiting Body Formation in Amoebozoa.</title>
        <authorList>
            <person name="Hillmann F."/>
            <person name="Forbes G."/>
            <person name="Novohradska S."/>
            <person name="Ferling I."/>
            <person name="Riege K."/>
            <person name="Groth M."/>
            <person name="Westermann M."/>
            <person name="Marz M."/>
            <person name="Spaller T."/>
            <person name="Winckler T."/>
            <person name="Schaap P."/>
            <person name="Glockner G."/>
        </authorList>
    </citation>
    <scope>NUCLEOTIDE SEQUENCE [LARGE SCALE GENOMIC DNA]</scope>
    <source>
        <strain evidence="20 21">Jena</strain>
    </source>
</reference>
<dbReference type="Pfam" id="PF13855">
    <property type="entry name" value="LRR_8"/>
    <property type="match status" value="1"/>
</dbReference>
<feature type="region of interest" description="Disordered" evidence="16">
    <location>
        <begin position="1204"/>
        <end position="1231"/>
    </location>
</feature>
<feature type="binding site" evidence="15">
    <location>
        <position position="977"/>
    </location>
    <ligand>
        <name>ATP</name>
        <dbReference type="ChEBI" id="CHEBI:30616"/>
    </ligand>
</feature>
<dbReference type="InterPro" id="IPR008266">
    <property type="entry name" value="Tyr_kinase_AS"/>
</dbReference>
<dbReference type="InterPro" id="IPR001245">
    <property type="entry name" value="Ser-Thr/Tyr_kinase_cat_dom"/>
</dbReference>
<keyword evidence="5 17" id="KW-0812">Transmembrane</keyword>
<keyword evidence="10 15" id="KW-0067">ATP-binding</keyword>
<evidence type="ECO:0000256" key="15">
    <source>
        <dbReference type="PROSITE-ProRule" id="PRU10141"/>
    </source>
</evidence>
<feature type="domain" description="Protein kinase" evidence="19">
    <location>
        <begin position="950"/>
        <end position="1201"/>
    </location>
</feature>
<dbReference type="CDD" id="cd12087">
    <property type="entry name" value="TM_EGFR-like"/>
    <property type="match status" value="1"/>
</dbReference>
<dbReference type="PANTHER" id="PTHR48056">
    <property type="entry name" value="LRR RECEPTOR-LIKE SERINE/THREONINE-PROTEIN KINASE-RELATED"/>
    <property type="match status" value="1"/>
</dbReference>
<dbReference type="PROSITE" id="PS00109">
    <property type="entry name" value="PROTEIN_KINASE_TYR"/>
    <property type="match status" value="1"/>
</dbReference>
<evidence type="ECO:0000256" key="13">
    <source>
        <dbReference type="ARBA" id="ARBA00023137"/>
    </source>
</evidence>
<dbReference type="GO" id="GO:0050793">
    <property type="term" value="P:regulation of developmental process"/>
    <property type="evidence" value="ECO:0007669"/>
    <property type="project" value="UniProtKB-ARBA"/>
</dbReference>
<dbReference type="InterPro" id="IPR003591">
    <property type="entry name" value="Leu-rich_rpt_typical-subtyp"/>
</dbReference>
<evidence type="ECO:0000256" key="10">
    <source>
        <dbReference type="ARBA" id="ARBA00022840"/>
    </source>
</evidence>
<gene>
    <name evidence="20" type="ORF">PROFUN_06351</name>
</gene>
<evidence type="ECO:0000256" key="6">
    <source>
        <dbReference type="ARBA" id="ARBA00022729"/>
    </source>
</evidence>
<dbReference type="Gene3D" id="1.10.510.10">
    <property type="entry name" value="Transferase(Phosphotransferase) domain 1"/>
    <property type="match status" value="1"/>
</dbReference>
<dbReference type="EMBL" id="MDYQ01000040">
    <property type="protein sequence ID" value="PRP85757.1"/>
    <property type="molecule type" value="Genomic_DNA"/>
</dbReference>
<feature type="transmembrane region" description="Helical" evidence="17">
    <location>
        <begin position="899"/>
        <end position="925"/>
    </location>
</feature>
<dbReference type="GO" id="GO:0005524">
    <property type="term" value="F:ATP binding"/>
    <property type="evidence" value="ECO:0007669"/>
    <property type="project" value="UniProtKB-UniRule"/>
</dbReference>
<dbReference type="FunFam" id="3.80.10.10:FF:000233">
    <property type="entry name" value="Leucine-rich repeat receptor-like protein kinase TDR"/>
    <property type="match status" value="1"/>
</dbReference>
<dbReference type="Gene3D" id="3.80.10.10">
    <property type="entry name" value="Ribonuclease Inhibitor"/>
    <property type="match status" value="3"/>
</dbReference>
<dbReference type="PRINTS" id="PR00109">
    <property type="entry name" value="TYRKINASE"/>
</dbReference>
<dbReference type="Pfam" id="PF00560">
    <property type="entry name" value="LRR_1"/>
    <property type="match status" value="5"/>
</dbReference>
<evidence type="ECO:0000256" key="5">
    <source>
        <dbReference type="ARBA" id="ARBA00022692"/>
    </source>
</evidence>
<evidence type="ECO:0000313" key="20">
    <source>
        <dbReference type="EMBL" id="PRP85757.1"/>
    </source>
</evidence>
<proteinExistence type="predicted"/>
<evidence type="ECO:0000259" key="19">
    <source>
        <dbReference type="PROSITE" id="PS50011"/>
    </source>
</evidence>
<evidence type="ECO:0000256" key="7">
    <source>
        <dbReference type="ARBA" id="ARBA00022737"/>
    </source>
</evidence>
<evidence type="ECO:0000256" key="16">
    <source>
        <dbReference type="SAM" id="MobiDB-lite"/>
    </source>
</evidence>
<dbReference type="PROSITE" id="PS00107">
    <property type="entry name" value="PROTEIN_KINASE_ATP"/>
    <property type="match status" value="1"/>
</dbReference>
<name>A0A2P6NP59_9EUKA</name>
<dbReference type="InParanoid" id="A0A2P6NP59"/>
<dbReference type="FunFam" id="1.10.510.10:FF:001512">
    <property type="entry name" value="Receptor tyrosine-protein kinase erbB-2"/>
    <property type="match status" value="1"/>
</dbReference>
<dbReference type="SMART" id="SM00369">
    <property type="entry name" value="LRR_TYP"/>
    <property type="match status" value="5"/>
</dbReference>
<dbReference type="SUPFAM" id="SSF52058">
    <property type="entry name" value="L domain-like"/>
    <property type="match status" value="2"/>
</dbReference>
<dbReference type="GO" id="GO:0009791">
    <property type="term" value="P:post-embryonic development"/>
    <property type="evidence" value="ECO:0007669"/>
    <property type="project" value="UniProtKB-ARBA"/>
</dbReference>
<evidence type="ECO:0000256" key="11">
    <source>
        <dbReference type="ARBA" id="ARBA00022989"/>
    </source>
</evidence>
<feature type="chain" id="PRO_5015201997" description="Protein kinase domain-containing protein" evidence="18">
    <location>
        <begin position="19"/>
        <end position="1392"/>
    </location>
</feature>
<keyword evidence="11 17" id="KW-1133">Transmembrane helix</keyword>
<dbReference type="GO" id="GO:0016020">
    <property type="term" value="C:membrane"/>
    <property type="evidence" value="ECO:0007669"/>
    <property type="project" value="UniProtKB-SubCell"/>
</dbReference>
<dbReference type="GO" id="GO:0012505">
    <property type="term" value="C:endomembrane system"/>
    <property type="evidence" value="ECO:0007669"/>
    <property type="project" value="UniProtKB-SubCell"/>
</dbReference>
<dbReference type="Pfam" id="PF07714">
    <property type="entry name" value="PK_Tyr_Ser-Thr"/>
    <property type="match status" value="1"/>
</dbReference>
<evidence type="ECO:0000256" key="8">
    <source>
        <dbReference type="ARBA" id="ARBA00022741"/>
    </source>
</evidence>
<dbReference type="PROSITE" id="PS50011">
    <property type="entry name" value="PROTEIN_KINASE_DOM"/>
    <property type="match status" value="1"/>
</dbReference>
<evidence type="ECO:0000256" key="12">
    <source>
        <dbReference type="ARBA" id="ARBA00023136"/>
    </source>
</evidence>
<keyword evidence="8 15" id="KW-0547">Nucleotide-binding</keyword>
<dbReference type="Proteomes" id="UP000241769">
    <property type="component" value="Unassembled WGS sequence"/>
</dbReference>
<dbReference type="InterPro" id="IPR020635">
    <property type="entry name" value="Tyr_kinase_cat_dom"/>
</dbReference>
<comment type="caution">
    <text evidence="20">The sequence shown here is derived from an EMBL/GenBank/DDBJ whole genome shotgun (WGS) entry which is preliminary data.</text>
</comment>
<evidence type="ECO:0000256" key="4">
    <source>
        <dbReference type="ARBA" id="ARBA00022679"/>
    </source>
</evidence>
<dbReference type="InterPro" id="IPR050647">
    <property type="entry name" value="Plant_LRR-RLKs"/>
</dbReference>
<keyword evidence="6 18" id="KW-0732">Signal</keyword>
<evidence type="ECO:0000256" key="3">
    <source>
        <dbReference type="ARBA" id="ARBA00022614"/>
    </source>
</evidence>
<dbReference type="PANTHER" id="PTHR48056:SF81">
    <property type="entry name" value="RECEPTOR PROTEIN-TYROSINE KINASE CEPR1"/>
    <property type="match status" value="1"/>
</dbReference>
<dbReference type="OrthoDB" id="676979at2759"/>
<evidence type="ECO:0000256" key="17">
    <source>
        <dbReference type="SAM" id="Phobius"/>
    </source>
</evidence>
<sequence length="1392" mass="154433">MARPLLFTICLFALSAQGFDFFDAPQVTAALTDLYHYTNGNAWKNNSGWLNGQSYCGWYGIECVHQTGIPYNIATIYLDNNNLALLIPYISAADNNLRGELPDIFGLYSRGCNLSRNNFEGAVPQSLFIPTTLLAVRLSGNFFNGSLPIPTQAPGLLQLDLSYNHFDGTIPDVFQKFPSLMYLDVRTNQLRGPLPSSLGGLANLTYVDMSSNRLEGTIPSSYSDLYGLQYFSIFGNLLYGAIPSFFNKFTKLQLLDLSINSFTGTIPQGLESLQELQALRLQSNQLVGSIPDGVYQLTSLVELALDNNHLTGYIGDLSNLSNLWFCWLSYNQFTGPFPMSITFMPSLLYAVLTYNNLTGPIVDNWPRGMNLTLLDASHNQLSGPIPATFSNLNQLRVLALSDNRLMGGMDMLRSMTGLNSFDLSRNLLSGHLPQDIFYFMGNLVSVKMSENNCSGILPYNYSLSSPLNTIDMSSNRFVGSLLDSVKYLINLQYVNFRVTVVSGNSLSGSLPAQLSYLSQLRVIDLSGNKFTGVLPAVGGLRQLQIIRASNNQLYGDLPASFQYLKQCTDISVSGNRLVLSDFNILFSMIQLQKLDASNNIISGRLVDSIGNMTNLQELDLSYNMIPGELPAGLFMLRSLRVLKMNNNNLTGTSDPLELDLSRNNLTGGVEFMATLSSIQKLNISQNGFTGQIPQFLIQHQMESLDLSYNRLEGFSQTGPLDFTSSLSVLGGIKFIDLSNNVITGPVPSLSQSQHPQLTYVNLRNNQINNGSLIGAIYNGSCDMSSNPFQCPINPNTYRLCNVTCTVSDTASQTVSLVTTVPKNQQLLLGIASQLNVSASRLSFNPEGLLLIAPPAAADVNQGSANYTALLLSQQYQTVAGVSSVEWPIINSKNSLGTPAVVGIAVGVSIFVILVVASLVYLLLFIRKRNHKRLQRKQMLSTLDRLLLKDVTVQGIVGQGNFGKVYRGEWNGAKVAIKGVRNEDDFRDNQFKEEILLLQKLNHPNIIRLLGVYIMNDSSLNMVLEYADNGSLDVYLKKNRNKIDTEFLLFMVGDLINGMMYLQAKSIIHRDLAARNLLLDAAMNIKISDFGLSREDNVYNAKTTAIPYRWAAPEVIQDGVSTLQSDVWSFGVVVWEIFTGALVPYRSLTNREVSEQVPNGLRLEEPESCPPAMWEIVTDCWAATPTSRPSFDVIRNRFNSQFSSRMKNRDEVSQRNLRSSSMPPLPDRSLYHTEPAYDKTSKVMEDETEIISHYDSVGPAVRVKILPDASEWKPESHYSDSSEPYSFAPERRNTLETDYSFGPVRGAAEITNRSSIELKLSLMCNLFRKRTNSLNRGAFCSSSFLVPYRAKHALTRGPQSGSHLSKLGKEHTHIIFLPLLVSEDKEKWFQTPF</sequence>
<feature type="transmembrane region" description="Helical" evidence="17">
    <location>
        <begin position="1046"/>
        <end position="1063"/>
    </location>
</feature>
<evidence type="ECO:0000256" key="18">
    <source>
        <dbReference type="SAM" id="SignalP"/>
    </source>
</evidence>
<keyword evidence="9" id="KW-0418">Kinase</keyword>
<evidence type="ECO:0000256" key="1">
    <source>
        <dbReference type="ARBA" id="ARBA00004167"/>
    </source>
</evidence>
<keyword evidence="7" id="KW-0677">Repeat</keyword>
<evidence type="ECO:0000256" key="14">
    <source>
        <dbReference type="ARBA" id="ARBA00023180"/>
    </source>
</evidence>
<dbReference type="InterPro" id="IPR017441">
    <property type="entry name" value="Protein_kinase_ATP_BS"/>
</dbReference>
<keyword evidence="13" id="KW-0829">Tyrosine-protein kinase</keyword>
<evidence type="ECO:0000256" key="2">
    <source>
        <dbReference type="ARBA" id="ARBA00004308"/>
    </source>
</evidence>
<keyword evidence="3" id="KW-0433">Leucine-rich repeat</keyword>
<dbReference type="InterPro" id="IPR000719">
    <property type="entry name" value="Prot_kinase_dom"/>
</dbReference>
<evidence type="ECO:0000313" key="21">
    <source>
        <dbReference type="Proteomes" id="UP000241769"/>
    </source>
</evidence>
<comment type="subcellular location">
    <subcellularLocation>
        <location evidence="2">Endomembrane system</location>
    </subcellularLocation>
    <subcellularLocation>
        <location evidence="1">Membrane</location>
        <topology evidence="1">Single-pass membrane protein</topology>
    </subcellularLocation>
</comment>
<dbReference type="GO" id="GO:0048468">
    <property type="term" value="P:cell development"/>
    <property type="evidence" value="ECO:0007669"/>
    <property type="project" value="UniProtKB-ARBA"/>
</dbReference>
<dbReference type="CDD" id="cd00192">
    <property type="entry name" value="PTKc"/>
    <property type="match status" value="1"/>
</dbReference>
<organism evidence="20 21">
    <name type="scientific">Planoprotostelium fungivorum</name>
    <dbReference type="NCBI Taxonomy" id="1890364"/>
    <lineage>
        <taxon>Eukaryota</taxon>
        <taxon>Amoebozoa</taxon>
        <taxon>Evosea</taxon>
        <taxon>Variosea</taxon>
        <taxon>Cavosteliida</taxon>
        <taxon>Cavosteliaceae</taxon>
        <taxon>Planoprotostelium</taxon>
    </lineage>
</organism>
<feature type="signal peptide" evidence="18">
    <location>
        <begin position="1"/>
        <end position="18"/>
    </location>
</feature>
<protein>
    <recommendedName>
        <fullName evidence="19">Protein kinase domain-containing protein</fullName>
    </recommendedName>
</protein>
<dbReference type="SUPFAM" id="SSF56112">
    <property type="entry name" value="Protein kinase-like (PK-like)"/>
    <property type="match status" value="1"/>
</dbReference>
<dbReference type="GO" id="GO:0004713">
    <property type="term" value="F:protein tyrosine kinase activity"/>
    <property type="evidence" value="ECO:0007669"/>
    <property type="project" value="UniProtKB-KW"/>
</dbReference>
<dbReference type="InterPro" id="IPR032675">
    <property type="entry name" value="LRR_dom_sf"/>
</dbReference>
<keyword evidence="12 17" id="KW-0472">Membrane</keyword>
<evidence type="ECO:0000256" key="9">
    <source>
        <dbReference type="ARBA" id="ARBA00022777"/>
    </source>
</evidence>
<dbReference type="SMART" id="SM00219">
    <property type="entry name" value="TyrKc"/>
    <property type="match status" value="1"/>
</dbReference>
<dbReference type="SUPFAM" id="SSF52047">
    <property type="entry name" value="RNI-like"/>
    <property type="match status" value="1"/>
</dbReference>